<sequence>MKSVIEAGHAEVNSTSLTKDWRNKYLDYLKTRKLPSDPKESRAQRTKAARFSLVEGALFSRTFNGPLARCLGLGDTEYALREVHEGTCGNHSGTKSMSSTGATPFSLVYEAEALIPVEVGKPSLRFQYATEESNGKAMVTSLELLDERGEAYLVWLAAQKQRIERYYYRRAILRYFKIGDLVLRKVTLHTRNLNEGKLGSNWEGLYRVIGITGKGSYKLVARNDVQLPNNLNMTHLKRYYC</sequence>
<dbReference type="PANTHER" id="PTHR48475">
    <property type="entry name" value="RIBONUCLEASE H"/>
    <property type="match status" value="1"/>
</dbReference>
<dbReference type="RefSeq" id="XP_016468164.1">
    <property type="nucleotide sequence ID" value="XM_016612678.1"/>
</dbReference>
<accession>A0A1S3ZV07</accession>
<dbReference type="PANTHER" id="PTHR48475:SF1">
    <property type="entry name" value="RNASE H TYPE-1 DOMAIN-CONTAINING PROTEIN"/>
    <property type="match status" value="1"/>
</dbReference>
<proteinExistence type="predicted"/>
<gene>
    <name evidence="1" type="primary">LOC107790720</name>
</gene>
<dbReference type="OrthoDB" id="1936587at2759"/>
<name>A0A1S3ZV07_TOBAC</name>
<organism evidence="1">
    <name type="scientific">Nicotiana tabacum</name>
    <name type="common">Common tobacco</name>
    <dbReference type="NCBI Taxonomy" id="4097"/>
    <lineage>
        <taxon>Eukaryota</taxon>
        <taxon>Viridiplantae</taxon>
        <taxon>Streptophyta</taxon>
        <taxon>Embryophyta</taxon>
        <taxon>Tracheophyta</taxon>
        <taxon>Spermatophyta</taxon>
        <taxon>Magnoliopsida</taxon>
        <taxon>eudicotyledons</taxon>
        <taxon>Gunneridae</taxon>
        <taxon>Pentapetalae</taxon>
        <taxon>asterids</taxon>
        <taxon>lamiids</taxon>
        <taxon>Solanales</taxon>
        <taxon>Solanaceae</taxon>
        <taxon>Nicotianoideae</taxon>
        <taxon>Nicotianeae</taxon>
        <taxon>Nicotiana</taxon>
    </lineage>
</organism>
<reference evidence="1" key="1">
    <citation type="submission" date="2025-08" db="UniProtKB">
        <authorList>
            <consortium name="RefSeq"/>
        </authorList>
    </citation>
    <scope>IDENTIFICATION</scope>
</reference>
<protein>
    <submittedName>
        <fullName evidence="1">Uncharacterized protein</fullName>
    </submittedName>
</protein>
<evidence type="ECO:0000313" key="1">
    <source>
        <dbReference type="RefSeq" id="XP_016468164.1"/>
    </source>
</evidence>
<dbReference type="PaxDb" id="4097-A0A1S3ZV07"/>
<dbReference type="KEGG" id="nta:107790720"/>
<dbReference type="OMA" id="AWYSIVA"/>
<dbReference type="AlphaFoldDB" id="A0A1S3ZV07"/>